<keyword evidence="7" id="KW-1185">Reference proteome</keyword>
<dbReference type="PANTHER" id="PTHR33546:SF1">
    <property type="entry name" value="LARGE, MULTIFUNCTIONAL SECRETED PROTEIN"/>
    <property type="match status" value="1"/>
</dbReference>
<gene>
    <name evidence="6" type="ORF">Pan189_03580</name>
</gene>
<name>A0A517QWP3_9PLAN</name>
<dbReference type="InterPro" id="IPR036909">
    <property type="entry name" value="Cyt_c-like_dom_sf"/>
</dbReference>
<dbReference type="KEGG" id="svp:Pan189_03580"/>
<dbReference type="Gene3D" id="1.10.760.10">
    <property type="entry name" value="Cytochrome c-like domain"/>
    <property type="match status" value="1"/>
</dbReference>
<evidence type="ECO:0000256" key="4">
    <source>
        <dbReference type="PROSITE-ProRule" id="PRU00433"/>
    </source>
</evidence>
<evidence type="ECO:0000256" key="1">
    <source>
        <dbReference type="ARBA" id="ARBA00022617"/>
    </source>
</evidence>
<evidence type="ECO:0000259" key="5">
    <source>
        <dbReference type="PROSITE" id="PS51007"/>
    </source>
</evidence>
<dbReference type="SUPFAM" id="SSF46626">
    <property type="entry name" value="Cytochrome c"/>
    <property type="match status" value="1"/>
</dbReference>
<dbReference type="InterPro" id="IPR009056">
    <property type="entry name" value="Cyt_c-like_dom"/>
</dbReference>
<protein>
    <recommendedName>
        <fullName evidence="5">Cytochrome c domain-containing protein</fullName>
    </recommendedName>
</protein>
<dbReference type="NCBIfam" id="TIGR02603">
    <property type="entry name" value="CxxCH_TIGR02603"/>
    <property type="match status" value="1"/>
</dbReference>
<evidence type="ECO:0000313" key="7">
    <source>
        <dbReference type="Proteomes" id="UP000317318"/>
    </source>
</evidence>
<evidence type="ECO:0000256" key="3">
    <source>
        <dbReference type="ARBA" id="ARBA00023004"/>
    </source>
</evidence>
<keyword evidence="3 4" id="KW-0408">Iron</keyword>
<accession>A0A517QWP3</accession>
<dbReference type="EMBL" id="CP036268">
    <property type="protein sequence ID" value="QDT36003.1"/>
    <property type="molecule type" value="Genomic_DNA"/>
</dbReference>
<dbReference type="InterPro" id="IPR013427">
    <property type="entry name" value="Haem-bd_dom_put"/>
</dbReference>
<sequence>MLKKILPVGVTAIAETATVSAKLTRESLNFKGAIRAAFRVKRKPVVIVSLSIAGTLASLMLQPAVVNAAPPNANAVVKRNAVLRGQLHFEEACAYCHSTCKGVIDVGPSLFGLGGRMKRNEILEAIEKPNAKIAKGFENATLLLVSGRVLNGKVTVADGVYRVEVEPGVSKTFLAKDVEDFQPSRSAMPEGTLDDLDDRQKSDLINFLGSLKPVIEVAEK</sequence>
<reference evidence="6 7" key="1">
    <citation type="submission" date="2019-02" db="EMBL/GenBank/DDBJ databases">
        <title>Deep-cultivation of Planctomycetes and their phenomic and genomic characterization uncovers novel biology.</title>
        <authorList>
            <person name="Wiegand S."/>
            <person name="Jogler M."/>
            <person name="Boedeker C."/>
            <person name="Pinto D."/>
            <person name="Vollmers J."/>
            <person name="Rivas-Marin E."/>
            <person name="Kohn T."/>
            <person name="Peeters S.H."/>
            <person name="Heuer A."/>
            <person name="Rast P."/>
            <person name="Oberbeckmann S."/>
            <person name="Bunk B."/>
            <person name="Jeske O."/>
            <person name="Meyerdierks A."/>
            <person name="Storesund J.E."/>
            <person name="Kallscheuer N."/>
            <person name="Luecker S."/>
            <person name="Lage O.M."/>
            <person name="Pohl T."/>
            <person name="Merkel B.J."/>
            <person name="Hornburger P."/>
            <person name="Mueller R.-W."/>
            <person name="Bruemmer F."/>
            <person name="Labrenz M."/>
            <person name="Spormann A.M."/>
            <person name="Op den Camp H."/>
            <person name="Overmann J."/>
            <person name="Amann R."/>
            <person name="Jetten M.S.M."/>
            <person name="Mascher T."/>
            <person name="Medema M.H."/>
            <person name="Devos D.P."/>
            <person name="Kaster A.-K."/>
            <person name="Ovreas L."/>
            <person name="Rohde M."/>
            <person name="Galperin M.Y."/>
            <person name="Jogler C."/>
        </authorList>
    </citation>
    <scope>NUCLEOTIDE SEQUENCE [LARGE SCALE GENOMIC DNA]</scope>
    <source>
        <strain evidence="6 7">Pan189</strain>
    </source>
</reference>
<dbReference type="Proteomes" id="UP000317318">
    <property type="component" value="Chromosome"/>
</dbReference>
<evidence type="ECO:0000256" key="2">
    <source>
        <dbReference type="ARBA" id="ARBA00022723"/>
    </source>
</evidence>
<dbReference type="AlphaFoldDB" id="A0A517QWP3"/>
<dbReference type="PROSITE" id="PS51007">
    <property type="entry name" value="CYTC"/>
    <property type="match status" value="1"/>
</dbReference>
<evidence type="ECO:0000313" key="6">
    <source>
        <dbReference type="EMBL" id="QDT36003.1"/>
    </source>
</evidence>
<organism evidence="6 7">
    <name type="scientific">Stratiformator vulcanicus</name>
    <dbReference type="NCBI Taxonomy" id="2527980"/>
    <lineage>
        <taxon>Bacteria</taxon>
        <taxon>Pseudomonadati</taxon>
        <taxon>Planctomycetota</taxon>
        <taxon>Planctomycetia</taxon>
        <taxon>Planctomycetales</taxon>
        <taxon>Planctomycetaceae</taxon>
        <taxon>Stratiformator</taxon>
    </lineage>
</organism>
<keyword evidence="2 4" id="KW-0479">Metal-binding</keyword>
<feature type="domain" description="Cytochrome c" evidence="5">
    <location>
        <begin position="80"/>
        <end position="212"/>
    </location>
</feature>
<dbReference type="GO" id="GO:0020037">
    <property type="term" value="F:heme binding"/>
    <property type="evidence" value="ECO:0007669"/>
    <property type="project" value="InterPro"/>
</dbReference>
<proteinExistence type="predicted"/>
<keyword evidence="1 4" id="KW-0349">Heme</keyword>
<dbReference type="GO" id="GO:0009055">
    <property type="term" value="F:electron transfer activity"/>
    <property type="evidence" value="ECO:0007669"/>
    <property type="project" value="InterPro"/>
</dbReference>
<dbReference type="PANTHER" id="PTHR33546">
    <property type="entry name" value="LARGE, MULTIFUNCTIONAL SECRETED PROTEIN-RELATED"/>
    <property type="match status" value="1"/>
</dbReference>
<dbReference type="GO" id="GO:0046872">
    <property type="term" value="F:metal ion binding"/>
    <property type="evidence" value="ECO:0007669"/>
    <property type="project" value="UniProtKB-KW"/>
</dbReference>